<dbReference type="Proteomes" id="UP001175211">
    <property type="component" value="Unassembled WGS sequence"/>
</dbReference>
<evidence type="ECO:0000313" key="3">
    <source>
        <dbReference type="Proteomes" id="UP001175211"/>
    </source>
</evidence>
<proteinExistence type="predicted"/>
<gene>
    <name evidence="2" type="ORF">EV420DRAFT_1749758</name>
</gene>
<protein>
    <recommendedName>
        <fullName evidence="4">Secreted protein</fullName>
    </recommendedName>
</protein>
<feature type="signal peptide" evidence="1">
    <location>
        <begin position="1"/>
        <end position="16"/>
    </location>
</feature>
<evidence type="ECO:0000256" key="1">
    <source>
        <dbReference type="SAM" id="SignalP"/>
    </source>
</evidence>
<organism evidence="2 3">
    <name type="scientific">Armillaria tabescens</name>
    <name type="common">Ringless honey mushroom</name>
    <name type="synonym">Agaricus tabescens</name>
    <dbReference type="NCBI Taxonomy" id="1929756"/>
    <lineage>
        <taxon>Eukaryota</taxon>
        <taxon>Fungi</taxon>
        <taxon>Dikarya</taxon>
        <taxon>Basidiomycota</taxon>
        <taxon>Agaricomycotina</taxon>
        <taxon>Agaricomycetes</taxon>
        <taxon>Agaricomycetidae</taxon>
        <taxon>Agaricales</taxon>
        <taxon>Marasmiineae</taxon>
        <taxon>Physalacriaceae</taxon>
        <taxon>Desarmillaria</taxon>
    </lineage>
</organism>
<reference evidence="2" key="1">
    <citation type="submission" date="2023-06" db="EMBL/GenBank/DDBJ databases">
        <authorList>
            <consortium name="Lawrence Berkeley National Laboratory"/>
            <person name="Ahrendt S."/>
            <person name="Sahu N."/>
            <person name="Indic B."/>
            <person name="Wong-Bajracharya J."/>
            <person name="Merenyi Z."/>
            <person name="Ke H.-M."/>
            <person name="Monk M."/>
            <person name="Kocsube S."/>
            <person name="Drula E."/>
            <person name="Lipzen A."/>
            <person name="Balint B."/>
            <person name="Henrissat B."/>
            <person name="Andreopoulos B."/>
            <person name="Martin F.M."/>
            <person name="Harder C.B."/>
            <person name="Rigling D."/>
            <person name="Ford K.L."/>
            <person name="Foster G.D."/>
            <person name="Pangilinan J."/>
            <person name="Papanicolaou A."/>
            <person name="Barry K."/>
            <person name="LaButti K."/>
            <person name="Viragh M."/>
            <person name="Koriabine M."/>
            <person name="Yan M."/>
            <person name="Riley R."/>
            <person name="Champramary S."/>
            <person name="Plett K.L."/>
            <person name="Tsai I.J."/>
            <person name="Slot J."/>
            <person name="Sipos G."/>
            <person name="Plett J."/>
            <person name="Nagy L.G."/>
            <person name="Grigoriev I.V."/>
        </authorList>
    </citation>
    <scope>NUCLEOTIDE SEQUENCE</scope>
    <source>
        <strain evidence="2">CCBAS 213</strain>
    </source>
</reference>
<dbReference type="GeneID" id="85363845"/>
<dbReference type="EMBL" id="JAUEPS010000029">
    <property type="protein sequence ID" value="KAK0452957.1"/>
    <property type="molecule type" value="Genomic_DNA"/>
</dbReference>
<dbReference type="RefSeq" id="XP_060328293.1">
    <property type="nucleotide sequence ID" value="XM_060480297.1"/>
</dbReference>
<keyword evidence="1" id="KW-0732">Signal</keyword>
<keyword evidence="3" id="KW-1185">Reference proteome</keyword>
<accession>A0AA39N010</accession>
<evidence type="ECO:0000313" key="2">
    <source>
        <dbReference type="EMBL" id="KAK0452957.1"/>
    </source>
</evidence>
<sequence>MKLLILTLISISLVSAASISSRATQASNIGMVYCTEANFTGICAHATIGAGTCVTFVPGDTFYKTISSVQNDPENICTIYPGVQCVGASLDINQGYNDLSTVGWDNTARPTSAVGPFLEAPYLAVLVDLGSFCTTLYWCHRGLPTLVFAKYLHFIKYDHQLSVSGWT</sequence>
<feature type="chain" id="PRO_5041406414" description="Secreted protein" evidence="1">
    <location>
        <begin position="17"/>
        <end position="167"/>
    </location>
</feature>
<comment type="caution">
    <text evidence="2">The sequence shown here is derived from an EMBL/GenBank/DDBJ whole genome shotgun (WGS) entry which is preliminary data.</text>
</comment>
<dbReference type="AlphaFoldDB" id="A0AA39N010"/>
<name>A0AA39N010_ARMTA</name>
<evidence type="ECO:0008006" key="4">
    <source>
        <dbReference type="Google" id="ProtNLM"/>
    </source>
</evidence>